<evidence type="ECO:0000256" key="1">
    <source>
        <dbReference type="ARBA" id="ARBA00004651"/>
    </source>
</evidence>
<evidence type="ECO:0000256" key="2">
    <source>
        <dbReference type="ARBA" id="ARBA00022475"/>
    </source>
</evidence>
<dbReference type="PANTHER" id="PTHR10489">
    <property type="entry name" value="CELL ADHESION MOLECULE"/>
    <property type="match status" value="1"/>
</dbReference>
<dbReference type="PRINTS" id="PR00657">
    <property type="entry name" value="CCCHEMOKINER"/>
</dbReference>
<dbReference type="Pfam" id="PF00001">
    <property type="entry name" value="7tm_1"/>
    <property type="match status" value="1"/>
</dbReference>
<feature type="compositionally biased region" description="Gly residues" evidence="10">
    <location>
        <begin position="353"/>
        <end position="362"/>
    </location>
</feature>
<comment type="similarity">
    <text evidence="9">Belongs to the G-protein coupled receptor 1 family.</text>
</comment>
<dbReference type="InterPro" id="IPR017452">
    <property type="entry name" value="GPCR_Rhodpsn_7TM"/>
</dbReference>
<feature type="region of interest" description="Disordered" evidence="10">
    <location>
        <begin position="305"/>
        <end position="390"/>
    </location>
</feature>
<dbReference type="InterPro" id="IPR000276">
    <property type="entry name" value="GPCR_Rhodpsn"/>
</dbReference>
<evidence type="ECO:0000256" key="6">
    <source>
        <dbReference type="ARBA" id="ARBA00023136"/>
    </source>
</evidence>
<dbReference type="GO" id="GO:0060326">
    <property type="term" value="P:cell chemotaxis"/>
    <property type="evidence" value="ECO:0007669"/>
    <property type="project" value="TreeGrafter"/>
</dbReference>
<feature type="transmembrane region" description="Helical" evidence="11">
    <location>
        <begin position="103"/>
        <end position="122"/>
    </location>
</feature>
<evidence type="ECO:0000256" key="8">
    <source>
        <dbReference type="ARBA" id="ARBA00023224"/>
    </source>
</evidence>
<keyword evidence="5 9" id="KW-0297">G-protein coupled receptor</keyword>
<dbReference type="AlphaFoldDB" id="A0A3N0Y779"/>
<feature type="transmembrane region" description="Helical" evidence="11">
    <location>
        <begin position="134"/>
        <end position="155"/>
    </location>
</feature>
<dbReference type="PROSITE" id="PS00237">
    <property type="entry name" value="G_PROTEIN_RECEP_F1_1"/>
    <property type="match status" value="1"/>
</dbReference>
<keyword evidence="4 11" id="KW-1133">Transmembrane helix</keyword>
<gene>
    <name evidence="13" type="ORF">DPX16_19513</name>
</gene>
<keyword evidence="8 9" id="KW-0807">Transducer</keyword>
<evidence type="ECO:0000256" key="9">
    <source>
        <dbReference type="RuleBase" id="RU000688"/>
    </source>
</evidence>
<dbReference type="PANTHER" id="PTHR10489:SF944">
    <property type="entry name" value="C-C CHEMOKINE RECEPTOR TYPE 8-LIKE"/>
    <property type="match status" value="1"/>
</dbReference>
<evidence type="ECO:0000313" key="13">
    <source>
        <dbReference type="EMBL" id="ROL42066.1"/>
    </source>
</evidence>
<evidence type="ECO:0000256" key="3">
    <source>
        <dbReference type="ARBA" id="ARBA00022692"/>
    </source>
</evidence>
<dbReference type="PROSITE" id="PS50262">
    <property type="entry name" value="G_PROTEIN_RECEP_F1_2"/>
    <property type="match status" value="1"/>
</dbReference>
<evidence type="ECO:0000259" key="12">
    <source>
        <dbReference type="PROSITE" id="PS50262"/>
    </source>
</evidence>
<proteinExistence type="inferred from homology"/>
<dbReference type="EMBL" id="RJVU01050431">
    <property type="protein sequence ID" value="ROL42066.1"/>
    <property type="molecule type" value="Genomic_DNA"/>
</dbReference>
<evidence type="ECO:0000256" key="5">
    <source>
        <dbReference type="ARBA" id="ARBA00023040"/>
    </source>
</evidence>
<dbReference type="GO" id="GO:0019722">
    <property type="term" value="P:calcium-mediated signaling"/>
    <property type="evidence" value="ECO:0007669"/>
    <property type="project" value="TreeGrafter"/>
</dbReference>
<evidence type="ECO:0000313" key="14">
    <source>
        <dbReference type="Proteomes" id="UP000281406"/>
    </source>
</evidence>
<dbReference type="GO" id="GO:0006955">
    <property type="term" value="P:immune response"/>
    <property type="evidence" value="ECO:0007669"/>
    <property type="project" value="TreeGrafter"/>
</dbReference>
<feature type="transmembrane region" description="Helical" evidence="11">
    <location>
        <begin position="225"/>
        <end position="243"/>
    </location>
</feature>
<feature type="transmembrane region" description="Helical" evidence="11">
    <location>
        <begin position="28"/>
        <end position="49"/>
    </location>
</feature>
<dbReference type="CDD" id="cd14984">
    <property type="entry name" value="7tmA_Chemokine_R"/>
    <property type="match status" value="1"/>
</dbReference>
<keyword evidence="14" id="KW-1185">Reference proteome</keyword>
<feature type="compositionally biased region" description="Basic and acidic residues" evidence="10">
    <location>
        <begin position="341"/>
        <end position="352"/>
    </location>
</feature>
<dbReference type="InterPro" id="IPR050119">
    <property type="entry name" value="CCR1-9-like"/>
</dbReference>
<dbReference type="PRINTS" id="PR00237">
    <property type="entry name" value="GPCRRHODOPSN"/>
</dbReference>
<evidence type="ECO:0000256" key="4">
    <source>
        <dbReference type="ARBA" id="ARBA00022989"/>
    </source>
</evidence>
<feature type="compositionally biased region" description="Basic and acidic residues" evidence="10">
    <location>
        <begin position="313"/>
        <end position="333"/>
    </location>
</feature>
<keyword evidence="6 11" id="KW-0472">Membrane</keyword>
<evidence type="ECO:0000256" key="10">
    <source>
        <dbReference type="SAM" id="MobiDB-lite"/>
    </source>
</evidence>
<dbReference type="OrthoDB" id="5981253at2759"/>
<feature type="region of interest" description="Disordered" evidence="10">
    <location>
        <begin position="459"/>
        <end position="486"/>
    </location>
</feature>
<evidence type="ECO:0000256" key="11">
    <source>
        <dbReference type="SAM" id="Phobius"/>
    </source>
</evidence>
<evidence type="ECO:0000256" key="7">
    <source>
        <dbReference type="ARBA" id="ARBA00023170"/>
    </source>
</evidence>
<dbReference type="SUPFAM" id="SSF81321">
    <property type="entry name" value="Family A G protein-coupled receptor-like"/>
    <property type="match status" value="1"/>
</dbReference>
<comment type="subcellular location">
    <subcellularLocation>
        <location evidence="1">Cell membrane</location>
        <topology evidence="1">Multi-pass membrane protein</topology>
    </subcellularLocation>
</comment>
<accession>A0A3N0Y779</accession>
<keyword evidence="2" id="KW-1003">Cell membrane</keyword>
<dbReference type="Gene3D" id="1.20.1070.10">
    <property type="entry name" value="Rhodopsin 7-helix transmembrane proteins"/>
    <property type="match status" value="1"/>
</dbReference>
<dbReference type="GO" id="GO:0019957">
    <property type="term" value="F:C-C chemokine binding"/>
    <property type="evidence" value="ECO:0007669"/>
    <property type="project" value="TreeGrafter"/>
</dbReference>
<dbReference type="GO" id="GO:0007204">
    <property type="term" value="P:positive regulation of cytosolic calcium ion concentration"/>
    <property type="evidence" value="ECO:0007669"/>
    <property type="project" value="TreeGrafter"/>
</dbReference>
<sequence length="585" mass="63865">MDTTYDYYETETPCETDHSNLNSNIKAAIFYIVFVLGLVGNITVLWVLLKKMHVKNMTNLCLLNLALSDLLMVLSLPSWALYAQGHSLKSNEMCKVMAGTYQVGFYSGILFVTLMSVDRYLVIVHAVAVLGAKTLRYGIVASLIIWMVSICAALPEAIFAAMVTDGNITNCQRIYPAGSSQKWKLFRNFGENAVGLFISLPIIAYCYISVLMVVKKTKNSKKDRAIKLILGIVIVFVVFWVPYNVVVFLKTLQDFDILSSCKAVGNVNMAMEWTETIALTHCSVNPVIYALVGEKFRKCLIKHTSGGGCKAGEGQETRGDDRARDQGGNDHGRSHGGGLADETRGTADRDKANGGGDPGGAEGQVSPHDINGSGEPEGRWSQTEQKGWRDESLLKASQVELREGGAKVEPTGQQAKMERWAQRLEAKPEDPLFKAELKNERSKAHPCNILELTMEDLTGTSRGGVDRPTDFGIGGGRGRLGGNSGDTGDFELGGSSGDTRDFELDRTSGGIGDFELNRTSGDMGDFELERTSGGWRFLQTYSSKSSYVTEVSSSSPSVVGMWVGSSSITSTFTSNPMMHFVRFRL</sequence>
<dbReference type="GO" id="GO:0009897">
    <property type="term" value="C:external side of plasma membrane"/>
    <property type="evidence" value="ECO:0007669"/>
    <property type="project" value="TreeGrafter"/>
</dbReference>
<feature type="transmembrane region" description="Helical" evidence="11">
    <location>
        <begin position="61"/>
        <end position="83"/>
    </location>
</feature>
<feature type="compositionally biased region" description="Gly residues" evidence="10">
    <location>
        <begin position="472"/>
        <end position="485"/>
    </location>
</feature>
<protein>
    <submittedName>
        <fullName evidence="13">C-C chemokine receptor type 5</fullName>
    </submittedName>
</protein>
<dbReference type="GO" id="GO:0016493">
    <property type="term" value="F:C-C chemokine receptor activity"/>
    <property type="evidence" value="ECO:0007669"/>
    <property type="project" value="TreeGrafter"/>
</dbReference>
<dbReference type="FunFam" id="1.20.1070.10:FF:000026">
    <property type="entry name" value="C-C chemokine receptor type 5"/>
    <property type="match status" value="1"/>
</dbReference>
<feature type="transmembrane region" description="Helical" evidence="11">
    <location>
        <begin position="193"/>
        <end position="213"/>
    </location>
</feature>
<dbReference type="InterPro" id="IPR000355">
    <property type="entry name" value="Chemokine_rcpt"/>
</dbReference>
<keyword evidence="7 9" id="KW-0675">Receptor</keyword>
<name>A0A3N0Y779_ANAGA</name>
<organism evidence="13 14">
    <name type="scientific">Anabarilius grahami</name>
    <name type="common">Kanglang fish</name>
    <name type="synonym">Barilius grahami</name>
    <dbReference type="NCBI Taxonomy" id="495550"/>
    <lineage>
        <taxon>Eukaryota</taxon>
        <taxon>Metazoa</taxon>
        <taxon>Chordata</taxon>
        <taxon>Craniata</taxon>
        <taxon>Vertebrata</taxon>
        <taxon>Euteleostomi</taxon>
        <taxon>Actinopterygii</taxon>
        <taxon>Neopterygii</taxon>
        <taxon>Teleostei</taxon>
        <taxon>Ostariophysi</taxon>
        <taxon>Cypriniformes</taxon>
        <taxon>Xenocyprididae</taxon>
        <taxon>Xenocypridinae</taxon>
        <taxon>Xenocypridinae incertae sedis</taxon>
        <taxon>Anabarilius</taxon>
    </lineage>
</organism>
<keyword evidence="3 9" id="KW-0812">Transmembrane</keyword>
<reference evidence="13 14" key="1">
    <citation type="submission" date="2018-10" db="EMBL/GenBank/DDBJ databases">
        <title>Genome assembly for a Yunnan-Guizhou Plateau 3E fish, Anabarilius grahami (Regan), and its evolutionary and genetic applications.</title>
        <authorList>
            <person name="Jiang W."/>
        </authorList>
    </citation>
    <scope>NUCLEOTIDE SEQUENCE [LARGE SCALE GENOMIC DNA]</scope>
    <source>
        <strain evidence="13">AG-KIZ</strain>
        <tissue evidence="13">Muscle</tissue>
    </source>
</reference>
<feature type="domain" description="G-protein coupled receptors family 1 profile" evidence="12">
    <location>
        <begin position="40"/>
        <end position="289"/>
    </location>
</feature>
<dbReference type="Proteomes" id="UP000281406">
    <property type="component" value="Unassembled WGS sequence"/>
</dbReference>
<comment type="caution">
    <text evidence="13">The sequence shown here is derived from an EMBL/GenBank/DDBJ whole genome shotgun (WGS) entry which is preliminary data.</text>
</comment>